<dbReference type="Pfam" id="PF00385">
    <property type="entry name" value="Chromo"/>
    <property type="match status" value="1"/>
</dbReference>
<dbReference type="AlphaFoldDB" id="A0A0L0UX73"/>
<feature type="domain" description="Chromo" evidence="1">
    <location>
        <begin position="59"/>
        <end position="120"/>
    </location>
</feature>
<dbReference type="InterPro" id="IPR023780">
    <property type="entry name" value="Chromo_domain"/>
</dbReference>
<keyword evidence="3" id="KW-1185">Reference proteome</keyword>
<dbReference type="InterPro" id="IPR016197">
    <property type="entry name" value="Chromo-like_dom_sf"/>
</dbReference>
<dbReference type="Gene3D" id="2.40.50.40">
    <property type="match status" value="1"/>
</dbReference>
<reference evidence="3" key="1">
    <citation type="submission" date="2014-03" db="EMBL/GenBank/DDBJ databases">
        <title>The Genome Sequence of Puccinia striiformis f. sp. tritici PST-78.</title>
        <authorList>
            <consortium name="The Broad Institute Genome Sequencing Platform"/>
            <person name="Cuomo C."/>
            <person name="Hulbert S."/>
            <person name="Chen X."/>
            <person name="Walker B."/>
            <person name="Young S.K."/>
            <person name="Zeng Q."/>
            <person name="Gargeya S."/>
            <person name="Fitzgerald M."/>
            <person name="Haas B."/>
            <person name="Abouelleil A."/>
            <person name="Alvarado L."/>
            <person name="Arachchi H.M."/>
            <person name="Berlin A.M."/>
            <person name="Chapman S.B."/>
            <person name="Goldberg J."/>
            <person name="Griggs A."/>
            <person name="Gujja S."/>
            <person name="Hansen M."/>
            <person name="Howarth C."/>
            <person name="Imamovic A."/>
            <person name="Larimer J."/>
            <person name="McCowan C."/>
            <person name="Montmayeur A."/>
            <person name="Murphy C."/>
            <person name="Neiman D."/>
            <person name="Pearson M."/>
            <person name="Priest M."/>
            <person name="Roberts A."/>
            <person name="Saif S."/>
            <person name="Shea T."/>
            <person name="Sisk P."/>
            <person name="Sykes S."/>
            <person name="Wortman J."/>
            <person name="Nusbaum C."/>
            <person name="Birren B."/>
        </authorList>
    </citation>
    <scope>NUCLEOTIDE SEQUENCE [LARGE SCALE GENOMIC DNA]</scope>
    <source>
        <strain evidence="3">race PST-78</strain>
    </source>
</reference>
<dbReference type="InterPro" id="IPR000953">
    <property type="entry name" value="Chromo/chromo_shadow_dom"/>
</dbReference>
<organism evidence="2 3">
    <name type="scientific">Puccinia striiformis f. sp. tritici PST-78</name>
    <dbReference type="NCBI Taxonomy" id="1165861"/>
    <lineage>
        <taxon>Eukaryota</taxon>
        <taxon>Fungi</taxon>
        <taxon>Dikarya</taxon>
        <taxon>Basidiomycota</taxon>
        <taxon>Pucciniomycotina</taxon>
        <taxon>Pucciniomycetes</taxon>
        <taxon>Pucciniales</taxon>
        <taxon>Pucciniaceae</taxon>
        <taxon>Puccinia</taxon>
    </lineage>
</organism>
<dbReference type="STRING" id="1165861.A0A0L0UX73"/>
<sequence>MVGSDAVEVDINKEYKRLHPVFNVSLVVKYYGPNELLDREKLIGMKDKYYEDKEVVDWKQIRDILDAREVKKGQYEYLISWKNSVVGNDTWVAEQHIPSSIAPYLNSFRQKHGNVFGSKKKRKQKAGENLE</sequence>
<protein>
    <recommendedName>
        <fullName evidence="1">Chromo domain-containing protein</fullName>
    </recommendedName>
</protein>
<name>A0A0L0UX73_9BASI</name>
<evidence type="ECO:0000259" key="1">
    <source>
        <dbReference type="PROSITE" id="PS50013"/>
    </source>
</evidence>
<dbReference type="EMBL" id="AJIL01000194">
    <property type="protein sequence ID" value="KNE91643.1"/>
    <property type="molecule type" value="Genomic_DNA"/>
</dbReference>
<comment type="caution">
    <text evidence="2">The sequence shown here is derived from an EMBL/GenBank/DDBJ whole genome shotgun (WGS) entry which is preliminary data.</text>
</comment>
<dbReference type="Proteomes" id="UP000054564">
    <property type="component" value="Unassembled WGS sequence"/>
</dbReference>
<gene>
    <name evidence="2" type="ORF">PSTG_14950</name>
</gene>
<accession>A0A0L0UX73</accession>
<dbReference type="OrthoDB" id="2447315at2759"/>
<evidence type="ECO:0000313" key="2">
    <source>
        <dbReference type="EMBL" id="KNE91643.1"/>
    </source>
</evidence>
<dbReference type="GO" id="GO:0006338">
    <property type="term" value="P:chromatin remodeling"/>
    <property type="evidence" value="ECO:0007669"/>
    <property type="project" value="UniProtKB-ARBA"/>
</dbReference>
<dbReference type="SMART" id="SM00298">
    <property type="entry name" value="CHROMO"/>
    <property type="match status" value="1"/>
</dbReference>
<dbReference type="PROSITE" id="PS50013">
    <property type="entry name" value="CHROMO_2"/>
    <property type="match status" value="1"/>
</dbReference>
<evidence type="ECO:0000313" key="3">
    <source>
        <dbReference type="Proteomes" id="UP000054564"/>
    </source>
</evidence>
<dbReference type="SUPFAM" id="SSF54160">
    <property type="entry name" value="Chromo domain-like"/>
    <property type="match status" value="1"/>
</dbReference>
<proteinExistence type="predicted"/>